<sequence length="160" mass="18627">MEDIDWVQEVNLVKIAHKSRSLKRKGFRKISNFLTRKMSRIEKEQELCNSHGIQILGAWTFVNRKVYQDKKCNMMEIMERNLGEDESQVSHVVLENDHGKLNTISSLSKLDDLSFLPKQSSLELAHSGNTQMFTDLDSVKDENTTTDMEHRFFKEAFEDS</sequence>
<dbReference type="EMBL" id="BAABME010007602">
    <property type="protein sequence ID" value="GAA0171268.1"/>
    <property type="molecule type" value="Genomic_DNA"/>
</dbReference>
<name>A0AAV3R7M0_LITER</name>
<reference evidence="1 2" key="1">
    <citation type="submission" date="2024-01" db="EMBL/GenBank/DDBJ databases">
        <title>The complete chloroplast genome sequence of Lithospermum erythrorhizon: insights into the phylogenetic relationship among Boraginaceae species and the maternal lineages of purple gromwells.</title>
        <authorList>
            <person name="Okada T."/>
            <person name="Watanabe K."/>
        </authorList>
    </citation>
    <scope>NUCLEOTIDE SEQUENCE [LARGE SCALE GENOMIC DNA]</scope>
</reference>
<dbReference type="Proteomes" id="UP001454036">
    <property type="component" value="Unassembled WGS sequence"/>
</dbReference>
<evidence type="ECO:0000313" key="1">
    <source>
        <dbReference type="EMBL" id="GAA0171268.1"/>
    </source>
</evidence>
<gene>
    <name evidence="1" type="ORF">LIER_25342</name>
</gene>
<comment type="caution">
    <text evidence="1">The sequence shown here is derived from an EMBL/GenBank/DDBJ whole genome shotgun (WGS) entry which is preliminary data.</text>
</comment>
<dbReference type="AlphaFoldDB" id="A0AAV3R7M0"/>
<protein>
    <submittedName>
        <fullName evidence="1">Uncharacterized protein</fullName>
    </submittedName>
</protein>
<accession>A0AAV3R7M0</accession>
<proteinExistence type="predicted"/>
<keyword evidence="2" id="KW-1185">Reference proteome</keyword>
<evidence type="ECO:0000313" key="2">
    <source>
        <dbReference type="Proteomes" id="UP001454036"/>
    </source>
</evidence>
<organism evidence="1 2">
    <name type="scientific">Lithospermum erythrorhizon</name>
    <name type="common">Purple gromwell</name>
    <name type="synonym">Lithospermum officinale var. erythrorhizon</name>
    <dbReference type="NCBI Taxonomy" id="34254"/>
    <lineage>
        <taxon>Eukaryota</taxon>
        <taxon>Viridiplantae</taxon>
        <taxon>Streptophyta</taxon>
        <taxon>Embryophyta</taxon>
        <taxon>Tracheophyta</taxon>
        <taxon>Spermatophyta</taxon>
        <taxon>Magnoliopsida</taxon>
        <taxon>eudicotyledons</taxon>
        <taxon>Gunneridae</taxon>
        <taxon>Pentapetalae</taxon>
        <taxon>asterids</taxon>
        <taxon>lamiids</taxon>
        <taxon>Boraginales</taxon>
        <taxon>Boraginaceae</taxon>
        <taxon>Boraginoideae</taxon>
        <taxon>Lithospermeae</taxon>
        <taxon>Lithospermum</taxon>
    </lineage>
</organism>